<dbReference type="Pfam" id="PF26084">
    <property type="entry name" value="PWI_Topors"/>
    <property type="match status" value="1"/>
</dbReference>
<dbReference type="Proteomes" id="UP000019118">
    <property type="component" value="Unassembled WGS sequence"/>
</dbReference>
<feature type="compositionally biased region" description="Low complexity" evidence="16">
    <location>
        <begin position="398"/>
        <end position="410"/>
    </location>
</feature>
<dbReference type="PROSITE" id="PS50089">
    <property type="entry name" value="ZF_RING_2"/>
    <property type="match status" value="1"/>
</dbReference>
<evidence type="ECO:0000256" key="3">
    <source>
        <dbReference type="ARBA" id="ARBA00022679"/>
    </source>
</evidence>
<dbReference type="GO" id="GO:0061630">
    <property type="term" value="F:ubiquitin protein ligase activity"/>
    <property type="evidence" value="ECO:0007669"/>
    <property type="project" value="UniProtKB-EC"/>
</dbReference>
<feature type="compositionally biased region" description="Basic and acidic residues" evidence="16">
    <location>
        <begin position="482"/>
        <end position="491"/>
    </location>
</feature>
<feature type="compositionally biased region" description="Basic residues" evidence="16">
    <location>
        <begin position="467"/>
        <end position="481"/>
    </location>
</feature>
<evidence type="ECO:0000256" key="10">
    <source>
        <dbReference type="ARBA" id="ARBA00071236"/>
    </source>
</evidence>
<feature type="region of interest" description="Disordered" evidence="16">
    <location>
        <begin position="467"/>
        <end position="499"/>
    </location>
</feature>
<dbReference type="Gene3D" id="3.30.40.10">
    <property type="entry name" value="Zinc/RING finger domain, C3HC4 (zinc finger)"/>
    <property type="match status" value="1"/>
</dbReference>
<evidence type="ECO:0000256" key="11">
    <source>
        <dbReference type="ARBA" id="ARBA00076856"/>
    </source>
</evidence>
<feature type="region of interest" description="Disordered" evidence="16">
    <location>
        <begin position="394"/>
        <end position="423"/>
    </location>
</feature>
<dbReference type="PANTHER" id="PTHR46077:SF1">
    <property type="entry name" value="TOP1 BINDING ARGININE_SERINE RICH PROTEIN, E3 UBIQUITIN LIGASE"/>
    <property type="match status" value="1"/>
</dbReference>
<dbReference type="FunFam" id="3.30.40.10:FF:000136">
    <property type="entry name" value="E3 ubiquitin-protein ligase Topors"/>
    <property type="match status" value="1"/>
</dbReference>
<organism evidence="18 19">
    <name type="scientific">Dendroctonus ponderosae</name>
    <name type="common">Mountain pine beetle</name>
    <dbReference type="NCBI Taxonomy" id="77166"/>
    <lineage>
        <taxon>Eukaryota</taxon>
        <taxon>Metazoa</taxon>
        <taxon>Ecdysozoa</taxon>
        <taxon>Arthropoda</taxon>
        <taxon>Hexapoda</taxon>
        <taxon>Insecta</taxon>
        <taxon>Pterygota</taxon>
        <taxon>Neoptera</taxon>
        <taxon>Endopterygota</taxon>
        <taxon>Coleoptera</taxon>
        <taxon>Polyphaga</taxon>
        <taxon>Cucujiformia</taxon>
        <taxon>Curculionidae</taxon>
        <taxon>Scolytinae</taxon>
        <taxon>Dendroctonus</taxon>
    </lineage>
</organism>
<comment type="catalytic activity">
    <reaction evidence="1">
        <text>S-ubiquitinyl-[E2 ubiquitin-conjugating enzyme]-L-cysteine + [acceptor protein]-L-lysine = [E2 ubiquitin-conjugating enzyme]-L-cysteine + N(6)-ubiquitinyl-[acceptor protein]-L-lysine.</text>
        <dbReference type="EC" id="2.3.2.27"/>
    </reaction>
</comment>
<dbReference type="SMART" id="SM00184">
    <property type="entry name" value="RING"/>
    <property type="match status" value="1"/>
</dbReference>
<evidence type="ECO:0000256" key="13">
    <source>
        <dbReference type="ARBA" id="ARBA00079040"/>
    </source>
</evidence>
<evidence type="ECO:0000256" key="4">
    <source>
        <dbReference type="ARBA" id="ARBA00022723"/>
    </source>
</evidence>
<reference evidence="19" key="1">
    <citation type="journal article" date="2013" name="Genome Biol.">
        <title>Draft genome of the mountain pine beetle, Dendroctonus ponderosae Hopkins, a major forest pest.</title>
        <authorList>
            <person name="Keeling C.I."/>
            <person name="Yuen M.M."/>
            <person name="Liao N.Y."/>
            <person name="Docking T.R."/>
            <person name="Chan S.K."/>
            <person name="Taylor G.A."/>
            <person name="Palmquist D.L."/>
            <person name="Jackman S.D."/>
            <person name="Nguyen A."/>
            <person name="Li M."/>
            <person name="Henderson H."/>
            <person name="Janes J.K."/>
            <person name="Zhao Y."/>
            <person name="Pandoh P."/>
            <person name="Moore R."/>
            <person name="Sperling F.A."/>
            <person name="Huber D.P."/>
            <person name="Birol I."/>
            <person name="Jones S.J."/>
            <person name="Bohlmann J."/>
        </authorList>
    </citation>
    <scope>NUCLEOTIDE SEQUENCE</scope>
</reference>
<keyword evidence="9" id="KW-0804">Transcription</keyword>
<evidence type="ECO:0000256" key="9">
    <source>
        <dbReference type="ARBA" id="ARBA00023163"/>
    </source>
</evidence>
<evidence type="ECO:0000313" key="19">
    <source>
        <dbReference type="Proteomes" id="UP000019118"/>
    </source>
</evidence>
<keyword evidence="4" id="KW-0479">Metal-binding</keyword>
<evidence type="ECO:0000256" key="16">
    <source>
        <dbReference type="SAM" id="MobiDB-lite"/>
    </source>
</evidence>
<dbReference type="InterPro" id="IPR058745">
    <property type="entry name" value="PWI_Topors"/>
</dbReference>
<evidence type="ECO:0000256" key="14">
    <source>
        <dbReference type="ARBA" id="ARBA00079184"/>
    </source>
</evidence>
<evidence type="ECO:0000256" key="5">
    <source>
        <dbReference type="ARBA" id="ARBA00022771"/>
    </source>
</evidence>
<sequence length="652" mass="74181">MSEIKIPINRPSSAASPPNCAICLGNCTNKCFSDSCLHEFCFRCLLEWSKIKAECPLCKQPFKSIIHNVKSNEDYDEHVVETPRNEEVRLEDVWFLPVPITPQRHEFHVRTTFTVDSRGEHAIQQMLLSHPLTAGGRITVNAGIPTSRSHGFSARHRRDYSATSFRRSLYAQNLWVDALPDLTGRYRDCSPVFFRNNPGARQRLVPWLNRELNAILFENTQLIMHLVDLIMERLLSYHICSRAFRNLLREYLDSKTDQFVHEFYSFMRSPFDMIGYDRNVMYSSRPQSPAPILEDDTVEVPDFSDEDSDVVLIGETRTPEPVTINLIESNSDSDDEPIMVSGQLVPLPLPAPNCSPPPEVTARAPSPVSVANLPPKLRYKHLCLSEKRYRWTNKTRHSWSSSSNSSQSGSQEQHKNKSYKKYKKRLLLNKLARRRILKLSDSSTEVEVTSESDTDDNKPLIDIVKEIKHKKSKKDRKRKRHESYTLKRDSMTEGNSSQLYPIDLSASTSMEPMGLDLSLPSCSRYPSTSSNSNRFHIGLPKTRSTVELSNNGQYTSVQIETSGDLADTYEPSTSKTKIKIVSNGHNSPQHSRDYGTDDSSSSTEPYKLPSVRSEIKEVKVENPGPSTSKAKPLVLRRDRDKWYTLCGNDSSD</sequence>
<reference evidence="18" key="2">
    <citation type="submission" date="2024-08" db="UniProtKB">
        <authorList>
            <consortium name="EnsemblMetazoa"/>
        </authorList>
    </citation>
    <scope>IDENTIFICATION</scope>
</reference>
<dbReference type="InterPro" id="IPR017907">
    <property type="entry name" value="Znf_RING_CS"/>
</dbReference>
<dbReference type="EC" id="2.3.2.27" evidence="2"/>
<keyword evidence="8" id="KW-0805">Transcription regulation</keyword>
<dbReference type="InterPro" id="IPR013083">
    <property type="entry name" value="Znf_RING/FYVE/PHD"/>
</dbReference>
<dbReference type="SUPFAM" id="SSF57850">
    <property type="entry name" value="RING/U-box"/>
    <property type="match status" value="1"/>
</dbReference>
<keyword evidence="3" id="KW-0808">Transferase</keyword>
<dbReference type="InterPro" id="IPR058746">
    <property type="entry name" value="Znf_RING-type_Topors"/>
</dbReference>
<dbReference type="EnsemblMetazoa" id="XM_019897727.1">
    <property type="protein sequence ID" value="XP_019753286.1"/>
    <property type="gene ID" value="LOC109532721"/>
</dbReference>
<evidence type="ECO:0000256" key="1">
    <source>
        <dbReference type="ARBA" id="ARBA00000900"/>
    </source>
</evidence>
<evidence type="ECO:0000256" key="15">
    <source>
        <dbReference type="PROSITE-ProRule" id="PRU00175"/>
    </source>
</evidence>
<dbReference type="AlphaFoldDB" id="A0AAR5NYG7"/>
<evidence type="ECO:0000256" key="12">
    <source>
        <dbReference type="ARBA" id="ARBA00076940"/>
    </source>
</evidence>
<evidence type="ECO:0000256" key="7">
    <source>
        <dbReference type="ARBA" id="ARBA00022833"/>
    </source>
</evidence>
<keyword evidence="6" id="KW-0833">Ubl conjugation pathway</keyword>
<dbReference type="PROSITE" id="PS00518">
    <property type="entry name" value="ZF_RING_1"/>
    <property type="match status" value="1"/>
</dbReference>
<dbReference type="GeneID" id="109532721"/>
<feature type="region of interest" description="Disordered" evidence="16">
    <location>
        <begin position="565"/>
        <end position="634"/>
    </location>
</feature>
<evidence type="ECO:0000313" key="18">
    <source>
        <dbReference type="EnsemblMetazoa" id="XP_019753286.1"/>
    </source>
</evidence>
<dbReference type="InterPro" id="IPR018957">
    <property type="entry name" value="Znf_C3HC4_RING-type"/>
</dbReference>
<evidence type="ECO:0000256" key="8">
    <source>
        <dbReference type="ARBA" id="ARBA00023015"/>
    </source>
</evidence>
<protein>
    <recommendedName>
        <fullName evidence="10">E3 ubiquitin-protein ligase Topors</fullName>
        <ecNumber evidence="2">2.3.2.27</ecNumber>
    </recommendedName>
    <alternativeName>
        <fullName evidence="11">RING-type E3 ubiquitin transferase Topors</fullName>
    </alternativeName>
    <alternativeName>
        <fullName evidence="13">SUMO1-protein E3 ligase Topors</fullName>
    </alternativeName>
    <alternativeName>
        <fullName evidence="12">Topoisomerase I-binding RING finger protein</fullName>
    </alternativeName>
    <alternativeName>
        <fullName evidence="14">Topoisomerase I-binding arginine/serine-rich protein</fullName>
    </alternativeName>
</protein>
<dbReference type="RefSeq" id="XP_019753286.1">
    <property type="nucleotide sequence ID" value="XM_019897727.2"/>
</dbReference>
<evidence type="ECO:0000259" key="17">
    <source>
        <dbReference type="PROSITE" id="PS50089"/>
    </source>
</evidence>
<keyword evidence="7" id="KW-0862">Zinc</keyword>
<dbReference type="GO" id="GO:0005634">
    <property type="term" value="C:nucleus"/>
    <property type="evidence" value="ECO:0007669"/>
    <property type="project" value="UniProtKB-ARBA"/>
</dbReference>
<dbReference type="GO" id="GO:0000209">
    <property type="term" value="P:protein polyubiquitination"/>
    <property type="evidence" value="ECO:0007669"/>
    <property type="project" value="TreeGrafter"/>
</dbReference>
<dbReference type="Pfam" id="PF00097">
    <property type="entry name" value="zf-C3HC4"/>
    <property type="match status" value="1"/>
</dbReference>
<dbReference type="GO" id="GO:0008270">
    <property type="term" value="F:zinc ion binding"/>
    <property type="evidence" value="ECO:0007669"/>
    <property type="project" value="UniProtKB-KW"/>
</dbReference>
<keyword evidence="19" id="KW-1185">Reference proteome</keyword>
<dbReference type="KEGG" id="dpa:109532721"/>
<evidence type="ECO:0000256" key="6">
    <source>
        <dbReference type="ARBA" id="ARBA00022786"/>
    </source>
</evidence>
<keyword evidence="5 15" id="KW-0863">Zinc-finger</keyword>
<dbReference type="InterPro" id="IPR001841">
    <property type="entry name" value="Znf_RING"/>
</dbReference>
<proteinExistence type="predicted"/>
<dbReference type="PANTHER" id="PTHR46077">
    <property type="entry name" value="E3 UBIQUITIN-PROTEIN LIGASE TOPORS"/>
    <property type="match status" value="1"/>
</dbReference>
<evidence type="ECO:0000256" key="2">
    <source>
        <dbReference type="ARBA" id="ARBA00012483"/>
    </source>
</evidence>
<dbReference type="CDD" id="cd16574">
    <property type="entry name" value="RING-HC_Topors"/>
    <property type="match status" value="1"/>
</dbReference>
<feature type="domain" description="RING-type" evidence="17">
    <location>
        <begin position="20"/>
        <end position="59"/>
    </location>
</feature>
<accession>A0AAR5NYG7</accession>
<dbReference type="GO" id="GO:0006513">
    <property type="term" value="P:protein monoubiquitination"/>
    <property type="evidence" value="ECO:0007669"/>
    <property type="project" value="TreeGrafter"/>
</dbReference>
<name>A0AAR5NYG7_DENPD</name>